<dbReference type="AlphaFoldDB" id="A0A2H0LXA7"/>
<dbReference type="Proteomes" id="UP000229641">
    <property type="component" value="Unassembled WGS sequence"/>
</dbReference>
<organism evidence="3 4">
    <name type="scientific">Candidatus Ghiorseimicrobium undicola</name>
    <dbReference type="NCBI Taxonomy" id="1974746"/>
    <lineage>
        <taxon>Bacteria</taxon>
        <taxon>Pseudomonadati</taxon>
        <taxon>Candidatus Omnitrophota</taxon>
        <taxon>Candidatus Ghiorseimicrobium</taxon>
    </lineage>
</organism>
<comment type="caution">
    <text evidence="3">The sequence shown here is derived from an EMBL/GenBank/DDBJ whole genome shotgun (WGS) entry which is preliminary data.</text>
</comment>
<feature type="chain" id="PRO_5013809488" description="YbgF trimerisation domain-containing protein" evidence="2">
    <location>
        <begin position="24"/>
        <end position="90"/>
    </location>
</feature>
<protein>
    <recommendedName>
        <fullName evidence="5">YbgF trimerisation domain-containing protein</fullName>
    </recommendedName>
</protein>
<evidence type="ECO:0000256" key="1">
    <source>
        <dbReference type="SAM" id="Coils"/>
    </source>
</evidence>
<accession>A0A2H0LXA7</accession>
<evidence type="ECO:0000313" key="4">
    <source>
        <dbReference type="Proteomes" id="UP000229641"/>
    </source>
</evidence>
<feature type="non-terminal residue" evidence="3">
    <location>
        <position position="90"/>
    </location>
</feature>
<reference evidence="3 4" key="1">
    <citation type="submission" date="2017-09" db="EMBL/GenBank/DDBJ databases">
        <title>Depth-based differentiation of microbial function through sediment-hosted aquifers and enrichment of novel symbionts in the deep terrestrial subsurface.</title>
        <authorList>
            <person name="Probst A.J."/>
            <person name="Ladd B."/>
            <person name="Jarett J.K."/>
            <person name="Geller-Mcgrath D.E."/>
            <person name="Sieber C.M."/>
            <person name="Emerson J.B."/>
            <person name="Anantharaman K."/>
            <person name="Thomas B.C."/>
            <person name="Malmstrom R."/>
            <person name="Stieglmeier M."/>
            <person name="Klingl A."/>
            <person name="Woyke T."/>
            <person name="Ryan C.M."/>
            <person name="Banfield J.F."/>
        </authorList>
    </citation>
    <scope>NUCLEOTIDE SEQUENCE [LARGE SCALE GENOMIC DNA]</scope>
    <source>
        <strain evidence="3">CG11_big_fil_rev_8_21_14_0_20_42_13</strain>
    </source>
</reference>
<proteinExistence type="predicted"/>
<gene>
    <name evidence="3" type="ORF">COV72_08335</name>
</gene>
<evidence type="ECO:0000256" key="2">
    <source>
        <dbReference type="SAM" id="SignalP"/>
    </source>
</evidence>
<feature type="coiled-coil region" evidence="1">
    <location>
        <begin position="38"/>
        <end position="79"/>
    </location>
</feature>
<keyword evidence="2" id="KW-0732">Signal</keyword>
<evidence type="ECO:0000313" key="3">
    <source>
        <dbReference type="EMBL" id="PIQ88304.1"/>
    </source>
</evidence>
<dbReference type="EMBL" id="PCWA01000109">
    <property type="protein sequence ID" value="PIQ88304.1"/>
    <property type="molecule type" value="Genomic_DNA"/>
</dbReference>
<feature type="signal peptide" evidence="2">
    <location>
        <begin position="1"/>
        <end position="23"/>
    </location>
</feature>
<evidence type="ECO:0008006" key="5">
    <source>
        <dbReference type="Google" id="ProtNLM"/>
    </source>
</evidence>
<keyword evidence="1" id="KW-0175">Coiled coil</keyword>
<sequence>MKKRVMVAMAIFCLILIPGYSMGKQQDPDKKSAGKTAADVLNDKIASLRKDLDSARVDNSALNKQISSLTSDKASLESKAGKLRATINDY</sequence>
<name>A0A2H0LXA7_9BACT</name>